<reference evidence="1" key="1">
    <citation type="submission" date="2021-02" db="EMBL/GenBank/DDBJ databases">
        <authorList>
            <consortium name="DOE Joint Genome Institute"/>
            <person name="Ahrendt S."/>
            <person name="Looney B.P."/>
            <person name="Miyauchi S."/>
            <person name="Morin E."/>
            <person name="Drula E."/>
            <person name="Courty P.E."/>
            <person name="Chicoki N."/>
            <person name="Fauchery L."/>
            <person name="Kohler A."/>
            <person name="Kuo A."/>
            <person name="Labutti K."/>
            <person name="Pangilinan J."/>
            <person name="Lipzen A."/>
            <person name="Riley R."/>
            <person name="Andreopoulos W."/>
            <person name="He G."/>
            <person name="Johnson J."/>
            <person name="Barry K.W."/>
            <person name="Grigoriev I.V."/>
            <person name="Nagy L."/>
            <person name="Hibbett D."/>
            <person name="Henrissat B."/>
            <person name="Matheny P.B."/>
            <person name="Labbe J."/>
            <person name="Martin F."/>
        </authorList>
    </citation>
    <scope>NUCLEOTIDE SEQUENCE</scope>
    <source>
        <strain evidence="1">EC-137</strain>
    </source>
</reference>
<proteinExistence type="predicted"/>
<comment type="caution">
    <text evidence="1">The sequence shown here is derived from an EMBL/GenBank/DDBJ whole genome shotgun (WGS) entry which is preliminary data.</text>
</comment>
<evidence type="ECO:0000313" key="1">
    <source>
        <dbReference type="EMBL" id="KAI0032652.1"/>
    </source>
</evidence>
<keyword evidence="2" id="KW-1185">Reference proteome</keyword>
<organism evidence="1 2">
    <name type="scientific">Vararia minispora EC-137</name>
    <dbReference type="NCBI Taxonomy" id="1314806"/>
    <lineage>
        <taxon>Eukaryota</taxon>
        <taxon>Fungi</taxon>
        <taxon>Dikarya</taxon>
        <taxon>Basidiomycota</taxon>
        <taxon>Agaricomycotina</taxon>
        <taxon>Agaricomycetes</taxon>
        <taxon>Russulales</taxon>
        <taxon>Lachnocladiaceae</taxon>
        <taxon>Vararia</taxon>
    </lineage>
</organism>
<reference evidence="1" key="2">
    <citation type="journal article" date="2022" name="New Phytol.">
        <title>Evolutionary transition to the ectomycorrhizal habit in the genomes of a hyperdiverse lineage of mushroom-forming fungi.</title>
        <authorList>
            <person name="Looney B."/>
            <person name="Miyauchi S."/>
            <person name="Morin E."/>
            <person name="Drula E."/>
            <person name="Courty P.E."/>
            <person name="Kohler A."/>
            <person name="Kuo A."/>
            <person name="LaButti K."/>
            <person name="Pangilinan J."/>
            <person name="Lipzen A."/>
            <person name="Riley R."/>
            <person name="Andreopoulos W."/>
            <person name="He G."/>
            <person name="Johnson J."/>
            <person name="Nolan M."/>
            <person name="Tritt A."/>
            <person name="Barry K.W."/>
            <person name="Grigoriev I.V."/>
            <person name="Nagy L.G."/>
            <person name="Hibbett D."/>
            <person name="Henrissat B."/>
            <person name="Matheny P.B."/>
            <person name="Labbe J."/>
            <person name="Martin F.M."/>
        </authorList>
    </citation>
    <scope>NUCLEOTIDE SEQUENCE</scope>
    <source>
        <strain evidence="1">EC-137</strain>
    </source>
</reference>
<protein>
    <submittedName>
        <fullName evidence="1">Uncharacterized protein</fullName>
    </submittedName>
</protein>
<accession>A0ACB8QLW9</accession>
<dbReference type="EMBL" id="MU273539">
    <property type="protein sequence ID" value="KAI0032652.1"/>
    <property type="molecule type" value="Genomic_DNA"/>
</dbReference>
<dbReference type="Proteomes" id="UP000814128">
    <property type="component" value="Unassembled WGS sequence"/>
</dbReference>
<name>A0ACB8QLW9_9AGAM</name>
<sequence length="714" mass="78874">MPRGIPNVKRDETQGMRYTTFTVPLQLNLKHMSSSYLKSDSQTIWARNAVRQKAARDATPLEGRRGSNVIVIHPGSRFLRIGRASDITPTTVPSCIARKTASPVPASIYIENITRPRKSVVKHHPPAGDEYAVAPASDDPFDERVSSIRLSLRDRMRFYKLRVTPDAANKAFMFNVQSRPEIIPEENDMFRVKFIQEPPADDYLVGEKVLLLSDPQKLGFAVRYPIVSSRFNTRDYPSTQMILDDIETIIATTLQEKLGIEPKFFKDYSVVLIIPDFYEKTFVSNLVQILLDSMGFKQLCAQQESLAATYGAGLSTACVVNMGATCTSIACVDEGMVLPDTRLYLNMGGDAITEFLYVLLSRINLPYRDIDLSRSYDWAVMEELKAKVCTLIESDVALNLYDFVVRAPGRPTEKYGLRAYDEVILAPMCLFEPRVIDFDRRRRGMRPLQHPDVTDEVYDHRENRDSVGHDQHSQAMIISTQHLLVRQASEQQPLEPIDVAPSATDTDPATTATTADPSPVPVSGDTSAEPSDTPMDASAAPSPKPESAPSASTEMDVDVVGETKPAPSTSTSTSTALPSPPKTATPAIRHDIDIAFEASKLPLDVAIFNSTRAGGGHDKIRKYLQSVLVVGGTALVPGMSHALESRLQAIATPLVVNMEKVQIVPPPKDVDPRVLIWKGGSVLGKMDGVADLWLTPSDWDMLGIRGLRERCFFL</sequence>
<evidence type="ECO:0000313" key="2">
    <source>
        <dbReference type="Proteomes" id="UP000814128"/>
    </source>
</evidence>
<gene>
    <name evidence="1" type="ORF">K488DRAFT_78343</name>
</gene>